<dbReference type="Proteomes" id="UP000640335">
    <property type="component" value="Unassembled WGS sequence"/>
</dbReference>
<protein>
    <submittedName>
        <fullName evidence="1">Uncharacterized protein</fullName>
    </submittedName>
</protein>
<dbReference type="RefSeq" id="WP_191749631.1">
    <property type="nucleotide sequence ID" value="NZ_JACSQZ010000018.1"/>
</dbReference>
<evidence type="ECO:0000313" key="2">
    <source>
        <dbReference type="Proteomes" id="UP000640335"/>
    </source>
</evidence>
<evidence type="ECO:0000313" key="1">
    <source>
        <dbReference type="EMBL" id="MBD7914867.1"/>
    </source>
</evidence>
<accession>A0ABR8Q375</accession>
<sequence length="66" mass="7570">MKGKIIDYNFFEAFVALEDDTIIKLPLNQVSSYLNIGDTIDIDSNNISYAPNNRPKIIQDKLVDFF</sequence>
<keyword evidence="2" id="KW-1185">Reference proteome</keyword>
<organism evidence="1 2">
    <name type="scientific">Clostridium gallinarum</name>
    <dbReference type="NCBI Taxonomy" id="2762246"/>
    <lineage>
        <taxon>Bacteria</taxon>
        <taxon>Bacillati</taxon>
        <taxon>Bacillota</taxon>
        <taxon>Clostridia</taxon>
        <taxon>Eubacteriales</taxon>
        <taxon>Clostridiaceae</taxon>
        <taxon>Clostridium</taxon>
    </lineage>
</organism>
<reference evidence="1 2" key="1">
    <citation type="submission" date="2020-08" db="EMBL/GenBank/DDBJ databases">
        <title>A Genomic Blueprint of the Chicken Gut Microbiome.</title>
        <authorList>
            <person name="Gilroy R."/>
            <person name="Ravi A."/>
            <person name="Getino M."/>
            <person name="Pursley I."/>
            <person name="Horton D.L."/>
            <person name="Alikhan N.-F."/>
            <person name="Baker D."/>
            <person name="Gharbi K."/>
            <person name="Hall N."/>
            <person name="Watson M."/>
            <person name="Adriaenssens E.M."/>
            <person name="Foster-Nyarko E."/>
            <person name="Jarju S."/>
            <person name="Secka A."/>
            <person name="Antonio M."/>
            <person name="Oren A."/>
            <person name="Chaudhuri R."/>
            <person name="La Ragione R.M."/>
            <person name="Hildebrand F."/>
            <person name="Pallen M.J."/>
        </authorList>
    </citation>
    <scope>NUCLEOTIDE SEQUENCE [LARGE SCALE GENOMIC DNA]</scope>
    <source>
        <strain evidence="1 2">Sa3CUN1</strain>
    </source>
</reference>
<name>A0ABR8Q375_9CLOT</name>
<proteinExistence type="predicted"/>
<dbReference type="EMBL" id="JACSQZ010000018">
    <property type="protein sequence ID" value="MBD7914867.1"/>
    <property type="molecule type" value="Genomic_DNA"/>
</dbReference>
<comment type="caution">
    <text evidence="1">The sequence shown here is derived from an EMBL/GenBank/DDBJ whole genome shotgun (WGS) entry which is preliminary data.</text>
</comment>
<gene>
    <name evidence="1" type="ORF">H9660_06880</name>
</gene>